<evidence type="ECO:0000256" key="7">
    <source>
        <dbReference type="ARBA" id="ARBA00023136"/>
    </source>
</evidence>
<feature type="transmembrane region" description="Helical" evidence="8">
    <location>
        <begin position="228"/>
        <end position="250"/>
    </location>
</feature>
<evidence type="ECO:0000256" key="4">
    <source>
        <dbReference type="ARBA" id="ARBA00022475"/>
    </source>
</evidence>
<keyword evidence="5 8" id="KW-0812">Transmembrane</keyword>
<dbReference type="InterPro" id="IPR013525">
    <property type="entry name" value="ABC2_TM"/>
</dbReference>
<dbReference type="RefSeq" id="WP_277568435.1">
    <property type="nucleotide sequence ID" value="NZ_JAPDHZ010000007.1"/>
</dbReference>
<dbReference type="EMBL" id="JAPDHZ010000007">
    <property type="protein sequence ID" value="MDG0794665.1"/>
    <property type="molecule type" value="Genomic_DNA"/>
</dbReference>
<dbReference type="PANTHER" id="PTHR30294:SF48">
    <property type="entry name" value="LINEARMYCIN RESISTANCE PERMEASE PROTEIN LNRM"/>
    <property type="match status" value="1"/>
</dbReference>
<reference evidence="10 11" key="1">
    <citation type="submission" date="2022-10" db="EMBL/GenBank/DDBJ databases">
        <title>Comparative genomic analysis of Cohnella hashimotonis sp. nov., isolated from the International Space Station.</title>
        <authorList>
            <person name="Simpson A."/>
            <person name="Venkateswaran K."/>
        </authorList>
    </citation>
    <scope>NUCLEOTIDE SEQUENCE [LARGE SCALE GENOMIC DNA]</scope>
    <source>
        <strain evidence="10 11">DSM 18997</strain>
    </source>
</reference>
<evidence type="ECO:0000256" key="2">
    <source>
        <dbReference type="ARBA" id="ARBA00007783"/>
    </source>
</evidence>
<accession>A0A9X4KMK6</accession>
<sequence length="372" mass="39560">MNTLHIAKKEIVSALRNKSTFLFMLAFPIALMLILGLALSNAFSGSIEIGDIKMAYKIDQASPALAAGWESFAKAAEESGVLIEPLPAGQDGKQAVKEAQYAAYADVSDKGIAYYDNSRSTVESNILQGMLRSFADRYNLEAAFASAGASSQTNGSGQSPAQLVKATSLTADSQPNSMDYYAVAMTTMIALYAALSASALIETERTRHTIVRLAAAPVSKAEIFAGKVLGSTVINAIFIVAVMLISHFAFGANWGDHPVHVLLVLITEVLMAIGFGLAVGMIFRSKASHSFLLIFIQIASFVGGAYFPVNDFTGFIGAVSYYSPLRWNNAGVIETVFGGDTAPALMAAGYNLAGAVVLLAVCMFFIRRRETI</sequence>
<comment type="subcellular location">
    <subcellularLocation>
        <location evidence="1">Cell membrane</location>
        <topology evidence="1">Multi-pass membrane protein</topology>
    </subcellularLocation>
</comment>
<organism evidence="10 11">
    <name type="scientific">Cohnella ginsengisoli</name>
    <dbReference type="NCBI Taxonomy" id="425004"/>
    <lineage>
        <taxon>Bacteria</taxon>
        <taxon>Bacillati</taxon>
        <taxon>Bacillota</taxon>
        <taxon>Bacilli</taxon>
        <taxon>Bacillales</taxon>
        <taxon>Paenibacillaceae</taxon>
        <taxon>Cohnella</taxon>
    </lineage>
</organism>
<feature type="transmembrane region" description="Helical" evidence="8">
    <location>
        <begin position="262"/>
        <end position="283"/>
    </location>
</feature>
<keyword evidence="11" id="KW-1185">Reference proteome</keyword>
<dbReference type="AlphaFoldDB" id="A0A9X4KMK6"/>
<dbReference type="InterPro" id="IPR051449">
    <property type="entry name" value="ABC-2_transporter_component"/>
</dbReference>
<comment type="caution">
    <text evidence="10">The sequence shown here is derived from an EMBL/GenBank/DDBJ whole genome shotgun (WGS) entry which is preliminary data.</text>
</comment>
<evidence type="ECO:0000313" key="10">
    <source>
        <dbReference type="EMBL" id="MDG0794665.1"/>
    </source>
</evidence>
<keyword evidence="4" id="KW-1003">Cell membrane</keyword>
<evidence type="ECO:0000256" key="6">
    <source>
        <dbReference type="ARBA" id="ARBA00022989"/>
    </source>
</evidence>
<dbReference type="InterPro" id="IPR047817">
    <property type="entry name" value="ABC2_TM_bact-type"/>
</dbReference>
<evidence type="ECO:0000259" key="9">
    <source>
        <dbReference type="PROSITE" id="PS51012"/>
    </source>
</evidence>
<evidence type="ECO:0000256" key="1">
    <source>
        <dbReference type="ARBA" id="ARBA00004651"/>
    </source>
</evidence>
<feature type="transmembrane region" description="Helical" evidence="8">
    <location>
        <begin position="180"/>
        <end position="201"/>
    </location>
</feature>
<keyword evidence="6 8" id="KW-1133">Transmembrane helix</keyword>
<feature type="transmembrane region" description="Helical" evidence="8">
    <location>
        <begin position="290"/>
        <end position="309"/>
    </location>
</feature>
<evidence type="ECO:0000256" key="3">
    <source>
        <dbReference type="ARBA" id="ARBA00022448"/>
    </source>
</evidence>
<name>A0A9X4KMK6_9BACL</name>
<proteinExistence type="inferred from homology"/>
<dbReference type="Pfam" id="PF12698">
    <property type="entry name" value="ABC2_membrane_3"/>
    <property type="match status" value="1"/>
</dbReference>
<feature type="transmembrane region" description="Helical" evidence="8">
    <location>
        <begin position="344"/>
        <end position="366"/>
    </location>
</feature>
<keyword evidence="3" id="KW-0813">Transport</keyword>
<feature type="domain" description="ABC transmembrane type-2" evidence="9">
    <location>
        <begin position="124"/>
        <end position="369"/>
    </location>
</feature>
<dbReference type="PANTHER" id="PTHR30294">
    <property type="entry name" value="MEMBRANE COMPONENT OF ABC TRANSPORTER YHHJ-RELATED"/>
    <property type="match status" value="1"/>
</dbReference>
<comment type="similarity">
    <text evidence="2">Belongs to the ABC-2 integral membrane protein family.</text>
</comment>
<dbReference type="GO" id="GO:0005886">
    <property type="term" value="C:plasma membrane"/>
    <property type="evidence" value="ECO:0007669"/>
    <property type="project" value="UniProtKB-SubCell"/>
</dbReference>
<gene>
    <name evidence="10" type="ORF">OMP38_30365</name>
</gene>
<dbReference type="PROSITE" id="PS51012">
    <property type="entry name" value="ABC_TM2"/>
    <property type="match status" value="1"/>
</dbReference>
<keyword evidence="7 8" id="KW-0472">Membrane</keyword>
<evidence type="ECO:0000313" key="11">
    <source>
        <dbReference type="Proteomes" id="UP001153387"/>
    </source>
</evidence>
<feature type="transmembrane region" description="Helical" evidence="8">
    <location>
        <begin position="21"/>
        <end position="43"/>
    </location>
</feature>
<protein>
    <submittedName>
        <fullName evidence="10">ABC transporter permease</fullName>
    </submittedName>
</protein>
<dbReference type="Proteomes" id="UP001153387">
    <property type="component" value="Unassembled WGS sequence"/>
</dbReference>
<dbReference type="GO" id="GO:0140359">
    <property type="term" value="F:ABC-type transporter activity"/>
    <property type="evidence" value="ECO:0007669"/>
    <property type="project" value="InterPro"/>
</dbReference>
<evidence type="ECO:0000256" key="5">
    <source>
        <dbReference type="ARBA" id="ARBA00022692"/>
    </source>
</evidence>
<evidence type="ECO:0000256" key="8">
    <source>
        <dbReference type="SAM" id="Phobius"/>
    </source>
</evidence>